<feature type="compositionally biased region" description="Polar residues" evidence="3">
    <location>
        <begin position="249"/>
        <end position="258"/>
    </location>
</feature>
<dbReference type="Gene3D" id="3.30.2410.10">
    <property type="entry name" value="Hect, E3 ligase catalytic domain"/>
    <property type="match status" value="1"/>
</dbReference>
<evidence type="ECO:0000313" key="6">
    <source>
        <dbReference type="Proteomes" id="UP000198406"/>
    </source>
</evidence>
<dbReference type="SMART" id="SM00119">
    <property type="entry name" value="HECTc"/>
    <property type="match status" value="1"/>
</dbReference>
<dbReference type="InParanoid" id="A0A1Z5KC75"/>
<dbReference type="Pfam" id="PF00632">
    <property type="entry name" value="HECT"/>
    <property type="match status" value="1"/>
</dbReference>
<dbReference type="InterPro" id="IPR035983">
    <property type="entry name" value="Hect_E3_ubiquitin_ligase"/>
</dbReference>
<feature type="region of interest" description="Disordered" evidence="3">
    <location>
        <begin position="327"/>
        <end position="348"/>
    </location>
</feature>
<dbReference type="OrthoDB" id="56660at2759"/>
<comment type="caution">
    <text evidence="5">The sequence shown here is derived from an EMBL/GenBank/DDBJ whole genome shotgun (WGS) entry which is preliminary data.</text>
</comment>
<dbReference type="SUPFAM" id="SSF56204">
    <property type="entry name" value="Hect, E3 ligase catalytic domain"/>
    <property type="match status" value="1"/>
</dbReference>
<evidence type="ECO:0000313" key="5">
    <source>
        <dbReference type="EMBL" id="GAX23894.1"/>
    </source>
</evidence>
<accession>A0A1Z5KC75</accession>
<gene>
    <name evidence="5" type="ORF">FisN_20Hh100</name>
</gene>
<keyword evidence="6" id="KW-1185">Reference proteome</keyword>
<protein>
    <recommendedName>
        <fullName evidence="4">HECT domain-containing protein</fullName>
    </recommendedName>
</protein>
<reference evidence="5 6" key="1">
    <citation type="journal article" date="2015" name="Plant Cell">
        <title>Oil accumulation by the oleaginous diatom Fistulifera solaris as revealed by the genome and transcriptome.</title>
        <authorList>
            <person name="Tanaka T."/>
            <person name="Maeda Y."/>
            <person name="Veluchamy A."/>
            <person name="Tanaka M."/>
            <person name="Abida H."/>
            <person name="Marechal E."/>
            <person name="Bowler C."/>
            <person name="Muto M."/>
            <person name="Sunaga Y."/>
            <person name="Tanaka M."/>
            <person name="Yoshino T."/>
            <person name="Taniguchi T."/>
            <person name="Fukuda Y."/>
            <person name="Nemoto M."/>
            <person name="Matsumoto M."/>
            <person name="Wong P.S."/>
            <person name="Aburatani S."/>
            <person name="Fujibuchi W."/>
        </authorList>
    </citation>
    <scope>NUCLEOTIDE SEQUENCE [LARGE SCALE GENOMIC DNA]</scope>
    <source>
        <strain evidence="5 6">JPCC DA0580</strain>
    </source>
</reference>
<evidence type="ECO:0000256" key="1">
    <source>
        <dbReference type="ARBA" id="ARBA00022786"/>
    </source>
</evidence>
<sequence>MTPECQCTGCIHPNCGKCQACRESNGGLCLLRRCQRFAYSLESEEKWQNEVHKVNTKAAETLHIQSTKQSDSRHHSVPILPKSLSTIHKDINLTRPKAFPCGTCSHCLRGPCQVCPSCHELQKKCPFLVCENVAYSIHQIKKAERMARQAFQVHPQRLSVRFESLFGVDGLLTRQKLERQKEKESLYQNMFGETGDTPHRQIMLRSRFPRTPHKTDDDSIVLTSSGTDNTVARTPSTPQARKKDDDSIVRTSTSSWNNDKFAGFPRTPQARKKDDDSIVLTSSWSDRKVIARFPRTPEARKKDDDSIVRTSTSSWNDRKVARVTPCQVAKDTKMSQDGTSRDSDTCETSNQMIRSLDCRSIGHKRKAEDDAYATQRAKTGRTNRYDDIASPRLKLPPKQIFAEPFNDEVTLMQHKSKDPCRRCRIVTVHGLCFDCNRIQKISTNDILFSHVDMDPAQKARVMQYIQSSLRVSTMNPKGGASSVSTEQTKSKVKFDDSSYQYVEQLWRDRDHPYLFGDRISRHSASFVAGIDASTRRDGARRKGDEVRGNDGGGPTRQFLSMFWRNLPNVTVTNNIYGKFSIFEETDTYLRPLCDDRIYGLMEDYYKLEETSIYRCYRALGRMIGFCIFHQFHINHSVLSKIHRNYLFRGVSPKDSFGNNEEVTLCNDLGTLLDCEADKVTNPDRRLLNDAHEIYIEQNMIFLEAVKEGMRLEVMTAEAIPETFSCIDPSIIDAFFFGTTTFDVEDLLAALKPIYADESENRSSDPTINNRLATQKKTLRRNGINNQPEGAFVNVIRTMNRHYEDFLTTFVQCVTGYEYLPAALTINIEFNYKDLPSNDALPVSHTCVHTLKLPGLAYNANEELIREKLCMALDYFKEKNEFNMK</sequence>
<organism evidence="5 6">
    <name type="scientific">Fistulifera solaris</name>
    <name type="common">Oleaginous diatom</name>
    <dbReference type="NCBI Taxonomy" id="1519565"/>
    <lineage>
        <taxon>Eukaryota</taxon>
        <taxon>Sar</taxon>
        <taxon>Stramenopiles</taxon>
        <taxon>Ochrophyta</taxon>
        <taxon>Bacillariophyta</taxon>
        <taxon>Bacillariophyceae</taxon>
        <taxon>Bacillariophycidae</taxon>
        <taxon>Naviculales</taxon>
        <taxon>Naviculaceae</taxon>
        <taxon>Fistulifera</taxon>
    </lineage>
</organism>
<keyword evidence="1 2" id="KW-0833">Ubl conjugation pathway</keyword>
<dbReference type="PROSITE" id="PS50237">
    <property type="entry name" value="HECT"/>
    <property type="match status" value="1"/>
</dbReference>
<feature type="region of interest" description="Disordered" evidence="3">
    <location>
        <begin position="207"/>
        <end position="276"/>
    </location>
</feature>
<dbReference type="Proteomes" id="UP000198406">
    <property type="component" value="Unassembled WGS sequence"/>
</dbReference>
<dbReference type="AlphaFoldDB" id="A0A1Z5KC75"/>
<dbReference type="GO" id="GO:0004842">
    <property type="term" value="F:ubiquitin-protein transferase activity"/>
    <property type="evidence" value="ECO:0007669"/>
    <property type="project" value="InterPro"/>
</dbReference>
<feature type="compositionally biased region" description="Polar residues" evidence="3">
    <location>
        <begin position="221"/>
        <end position="239"/>
    </location>
</feature>
<dbReference type="EMBL" id="BDSP01000204">
    <property type="protein sequence ID" value="GAX23894.1"/>
    <property type="molecule type" value="Genomic_DNA"/>
</dbReference>
<dbReference type="InterPro" id="IPR000569">
    <property type="entry name" value="HECT_dom"/>
</dbReference>
<feature type="active site" description="Glycyl thioester intermediate" evidence="2">
    <location>
        <position position="846"/>
    </location>
</feature>
<name>A0A1Z5KC75_FISSO</name>
<evidence type="ECO:0000259" key="4">
    <source>
        <dbReference type="PROSITE" id="PS50237"/>
    </source>
</evidence>
<evidence type="ECO:0000256" key="3">
    <source>
        <dbReference type="SAM" id="MobiDB-lite"/>
    </source>
</evidence>
<proteinExistence type="predicted"/>
<feature type="compositionally biased region" description="Basic and acidic residues" evidence="3">
    <location>
        <begin position="330"/>
        <end position="344"/>
    </location>
</feature>
<evidence type="ECO:0000256" key="2">
    <source>
        <dbReference type="PROSITE-ProRule" id="PRU00104"/>
    </source>
</evidence>
<feature type="domain" description="HECT" evidence="4">
    <location>
        <begin position="809"/>
        <end position="884"/>
    </location>
</feature>